<dbReference type="SMART" id="SM00382">
    <property type="entry name" value="AAA"/>
    <property type="match status" value="1"/>
</dbReference>
<dbReference type="PANTHER" id="PTHR47642">
    <property type="entry name" value="ATP-DEPENDENT DNA HELICASE"/>
    <property type="match status" value="1"/>
</dbReference>
<dbReference type="InterPro" id="IPR010285">
    <property type="entry name" value="DNA_helicase_pif1-like_DEAD"/>
</dbReference>
<dbReference type="GO" id="GO:0006281">
    <property type="term" value="P:DNA repair"/>
    <property type="evidence" value="ECO:0007669"/>
    <property type="project" value="InterPro"/>
</dbReference>
<organism evidence="2 3">
    <name type="scientific">Candidatus Magasanikbacteria bacterium CG10_big_fil_rev_8_21_14_0_10_40_10</name>
    <dbReference type="NCBI Taxonomy" id="1974648"/>
    <lineage>
        <taxon>Bacteria</taxon>
        <taxon>Candidatus Magasanikiibacteriota</taxon>
    </lineage>
</organism>
<dbReference type="InterPro" id="IPR027417">
    <property type="entry name" value="P-loop_NTPase"/>
</dbReference>
<keyword evidence="2" id="KW-0067">ATP-binding</keyword>
<dbReference type="Pfam" id="PF05970">
    <property type="entry name" value="PIF1"/>
    <property type="match status" value="1"/>
</dbReference>
<dbReference type="AlphaFoldDB" id="A0A2M6W3Z0"/>
<keyword evidence="2" id="KW-0547">Nucleotide-binding</keyword>
<dbReference type="PANTHER" id="PTHR47642:SF5">
    <property type="entry name" value="ATP-DEPENDENT DNA HELICASE"/>
    <property type="match status" value="1"/>
</dbReference>
<dbReference type="EMBL" id="PFBX01000025">
    <property type="protein sequence ID" value="PIT87503.1"/>
    <property type="molecule type" value="Genomic_DNA"/>
</dbReference>
<dbReference type="InterPro" id="IPR051055">
    <property type="entry name" value="PIF1_helicase"/>
</dbReference>
<dbReference type="Proteomes" id="UP000231183">
    <property type="component" value="Unassembled WGS sequence"/>
</dbReference>
<protein>
    <submittedName>
        <fullName evidence="2">Helicase</fullName>
    </submittedName>
</protein>
<evidence type="ECO:0000259" key="1">
    <source>
        <dbReference type="SMART" id="SM00382"/>
    </source>
</evidence>
<keyword evidence="2" id="KW-0378">Hydrolase</keyword>
<accession>A0A2M6W3Z0</accession>
<dbReference type="InterPro" id="IPR003593">
    <property type="entry name" value="AAA+_ATPase"/>
</dbReference>
<dbReference type="GO" id="GO:0003678">
    <property type="term" value="F:DNA helicase activity"/>
    <property type="evidence" value="ECO:0007669"/>
    <property type="project" value="InterPro"/>
</dbReference>
<reference evidence="3" key="1">
    <citation type="submission" date="2017-09" db="EMBL/GenBank/DDBJ databases">
        <title>Depth-based differentiation of microbial function through sediment-hosted aquifers and enrichment of novel symbionts in the deep terrestrial subsurface.</title>
        <authorList>
            <person name="Probst A.J."/>
            <person name="Ladd B."/>
            <person name="Jarett J.K."/>
            <person name="Geller-Mcgrath D.E."/>
            <person name="Sieber C.M.K."/>
            <person name="Emerson J.B."/>
            <person name="Anantharaman K."/>
            <person name="Thomas B.C."/>
            <person name="Malmstrom R."/>
            <person name="Stieglmeier M."/>
            <person name="Klingl A."/>
            <person name="Woyke T."/>
            <person name="Ryan C.M."/>
            <person name="Banfield J.F."/>
        </authorList>
    </citation>
    <scope>NUCLEOTIDE SEQUENCE [LARGE SCALE GENOMIC DNA]</scope>
</reference>
<comment type="caution">
    <text evidence="2">The sequence shown here is derived from an EMBL/GenBank/DDBJ whole genome shotgun (WGS) entry which is preliminary data.</text>
</comment>
<sequence>MTQKEALAILKMGHNVFLTGQAGSGKTYLLNQYVEYLKRWSVGVAVTASTGIAATHLNGTTIHSWAGIGIRDEMTDKEIQALAKKKKLAGRIRVAKTLVIDEISMLHSYRLDLIERVLRITRGNFAPFGGMQVVFSGDFFQLPPVTREGDAADHFAFKSDAWRVADLRVCYLESQHRHTDAAYLSVLNDIRGNAVSPKTVAVLERRYGKRIPPERMTRLYTHNADVDAINDRELVKLSGKPNTYIMQDSGSKKLVAELKRNCLAQETITLKQETLVMFVKNNFELGYVNGTLGTVLRFDEYGTPVVRTRGGRTIAVLPESWRFEENGRTVAEISQIPLRLAWAITVHKSQGMSLDAAEVDLSKSFEPGMGYVALSRVRTLGGLRLMGLNDTAFTVNNEASTFDKELAMRSDEEAATVRALSLQEIEKRQQAFLAVAKPRDSSVVHRGRTCAL</sequence>
<keyword evidence="2" id="KW-0347">Helicase</keyword>
<dbReference type="CDD" id="cd18809">
    <property type="entry name" value="SF1_C_RecD"/>
    <property type="match status" value="1"/>
</dbReference>
<dbReference type="CDD" id="cd18037">
    <property type="entry name" value="DEXSc_Pif1_like"/>
    <property type="match status" value="1"/>
</dbReference>
<dbReference type="GO" id="GO:0000723">
    <property type="term" value="P:telomere maintenance"/>
    <property type="evidence" value="ECO:0007669"/>
    <property type="project" value="InterPro"/>
</dbReference>
<evidence type="ECO:0000313" key="3">
    <source>
        <dbReference type="Proteomes" id="UP000231183"/>
    </source>
</evidence>
<name>A0A2M6W3Z0_9BACT</name>
<evidence type="ECO:0000313" key="2">
    <source>
        <dbReference type="EMBL" id="PIT87503.1"/>
    </source>
</evidence>
<dbReference type="SUPFAM" id="SSF52540">
    <property type="entry name" value="P-loop containing nucleoside triphosphate hydrolases"/>
    <property type="match status" value="2"/>
</dbReference>
<gene>
    <name evidence="2" type="ORF">COU31_02570</name>
</gene>
<proteinExistence type="predicted"/>
<feature type="domain" description="AAA+ ATPase" evidence="1">
    <location>
        <begin position="12"/>
        <end position="166"/>
    </location>
</feature>
<dbReference type="Gene3D" id="3.40.50.300">
    <property type="entry name" value="P-loop containing nucleotide triphosphate hydrolases"/>
    <property type="match status" value="1"/>
</dbReference>